<accession>A0AB34JDN4</accession>
<gene>
    <name evidence="1" type="ORF">AB1Y20_003481</name>
</gene>
<dbReference type="EMBL" id="JBGBPQ010000010">
    <property type="protein sequence ID" value="KAL1519222.1"/>
    <property type="molecule type" value="Genomic_DNA"/>
</dbReference>
<organism evidence="1 2">
    <name type="scientific">Prymnesium parvum</name>
    <name type="common">Toxic golden alga</name>
    <dbReference type="NCBI Taxonomy" id="97485"/>
    <lineage>
        <taxon>Eukaryota</taxon>
        <taxon>Haptista</taxon>
        <taxon>Haptophyta</taxon>
        <taxon>Prymnesiophyceae</taxon>
        <taxon>Prymnesiales</taxon>
        <taxon>Prymnesiaceae</taxon>
        <taxon>Prymnesium</taxon>
    </lineage>
</organism>
<reference evidence="1 2" key="1">
    <citation type="journal article" date="2024" name="Science">
        <title>Giant polyketide synthase enzymes in the biosynthesis of giant marine polyether toxins.</title>
        <authorList>
            <person name="Fallon T.R."/>
            <person name="Shende V.V."/>
            <person name="Wierzbicki I.H."/>
            <person name="Pendleton A.L."/>
            <person name="Watervoot N.F."/>
            <person name="Auber R.P."/>
            <person name="Gonzalez D.J."/>
            <person name="Wisecaver J.H."/>
            <person name="Moore B.S."/>
        </authorList>
    </citation>
    <scope>NUCLEOTIDE SEQUENCE [LARGE SCALE GENOMIC DNA]</scope>
    <source>
        <strain evidence="1 2">12B1</strain>
    </source>
</reference>
<name>A0AB34JDN4_PRYPA</name>
<dbReference type="Proteomes" id="UP001515480">
    <property type="component" value="Unassembled WGS sequence"/>
</dbReference>
<keyword evidence="2" id="KW-1185">Reference proteome</keyword>
<comment type="caution">
    <text evidence="1">The sequence shown here is derived from an EMBL/GenBank/DDBJ whole genome shotgun (WGS) entry which is preliminary data.</text>
</comment>
<protein>
    <submittedName>
        <fullName evidence="1">Uncharacterized protein</fullName>
    </submittedName>
</protein>
<sequence length="327" mass="36146">MQLVPLVWAHTNGVRILGANLEIPAAHKYVMAREWADLIVPGAATVTFLAGRIASTHVYAAPVALSPRQEAVAMHEDTRLRMQRAGVAFAWLSLAALVGTPLYETVSHAVLLCGCLRSEMSEVPLGILPGQGGSYRLGVTGVTSLIDSPDGIRATSTSLEQLASRVFHDNNLLITGLLADTSEYAADMKDWAAQIAVPPLAEVPSDLFQRSPVFADARLDHLAYPVIPKPPHLEWPPRMPQQRKQSALHCPRRARDLMPIETWRRVERWLLMTLEDLICIRDQGEACDRRTIGVDRVFSSWARVSYTLGLEEWYGTFAGLQRNALPT</sequence>
<proteinExistence type="predicted"/>
<dbReference type="AlphaFoldDB" id="A0AB34JDN4"/>
<evidence type="ECO:0000313" key="2">
    <source>
        <dbReference type="Proteomes" id="UP001515480"/>
    </source>
</evidence>
<evidence type="ECO:0000313" key="1">
    <source>
        <dbReference type="EMBL" id="KAL1519222.1"/>
    </source>
</evidence>